<gene>
    <name evidence="2" type="ORF">SSCH_440025</name>
</gene>
<accession>A0A0B7MNN4</accession>
<keyword evidence="1" id="KW-0472">Membrane</keyword>
<evidence type="ECO:0000313" key="3">
    <source>
        <dbReference type="Proteomes" id="UP000046155"/>
    </source>
</evidence>
<protein>
    <submittedName>
        <fullName evidence="2">Uncharacterized protein</fullName>
    </submittedName>
</protein>
<keyword evidence="1" id="KW-0812">Transmembrane</keyword>
<reference evidence="3" key="1">
    <citation type="submission" date="2015-01" db="EMBL/GenBank/DDBJ databases">
        <authorList>
            <person name="Manzoor Shahid"/>
            <person name="Zubair Saima"/>
        </authorList>
    </citation>
    <scope>NUCLEOTIDE SEQUENCE [LARGE SCALE GENOMIC DNA]</scope>
    <source>
        <strain evidence="3">Sp3</strain>
    </source>
</reference>
<name>A0A0B7MNN4_9FIRM</name>
<sequence>MLVPINILKGATWPPEKELYLAGAMVTIFIIKLFIIIYSILTRKWKILNLMEGLFYYRYHISTGTVENIMIMDKITLHVNANSEIVLVSEYDYHTPLLDSGKIISLDDKNKYFTIPGIKSGGDIMDSRFISENQLAFYTPKMLYFANLEKGLIYTYKLDGITSIQLNNAGVSFTNLDMIIRYYTIRCYLKVFLANKRWRY</sequence>
<evidence type="ECO:0000313" key="2">
    <source>
        <dbReference type="EMBL" id="CEO89317.1"/>
    </source>
</evidence>
<feature type="transmembrane region" description="Helical" evidence="1">
    <location>
        <begin position="20"/>
        <end position="41"/>
    </location>
</feature>
<keyword evidence="1" id="KW-1133">Transmembrane helix</keyword>
<dbReference type="EMBL" id="CDRZ01000241">
    <property type="protein sequence ID" value="CEO89317.1"/>
    <property type="molecule type" value="Genomic_DNA"/>
</dbReference>
<proteinExistence type="predicted"/>
<keyword evidence="3" id="KW-1185">Reference proteome</keyword>
<dbReference type="AlphaFoldDB" id="A0A0B7MNN4"/>
<organism evidence="2 3">
    <name type="scientific">Syntrophaceticus schinkii</name>
    <dbReference type="NCBI Taxonomy" id="499207"/>
    <lineage>
        <taxon>Bacteria</taxon>
        <taxon>Bacillati</taxon>
        <taxon>Bacillota</taxon>
        <taxon>Clostridia</taxon>
        <taxon>Thermoanaerobacterales</taxon>
        <taxon>Thermoanaerobacterales Family III. Incertae Sedis</taxon>
        <taxon>Syntrophaceticus</taxon>
    </lineage>
</organism>
<dbReference type="Proteomes" id="UP000046155">
    <property type="component" value="Unassembled WGS sequence"/>
</dbReference>
<evidence type="ECO:0000256" key="1">
    <source>
        <dbReference type="SAM" id="Phobius"/>
    </source>
</evidence>